<keyword evidence="2" id="KW-1185">Reference proteome</keyword>
<dbReference type="Proteomes" id="UP000255177">
    <property type="component" value="Unassembled WGS sequence"/>
</dbReference>
<dbReference type="AlphaFoldDB" id="A0A380SU81"/>
<reference evidence="2" key="1">
    <citation type="submission" date="2018-07" db="EMBL/GenBank/DDBJ databases">
        <authorList>
            <person name="Blom J."/>
        </authorList>
    </citation>
    <scope>NUCLEOTIDE SEQUENCE [LARGE SCALE GENOMIC DNA]</scope>
    <source>
        <strain evidence="2">CCOS 864</strain>
    </source>
</reference>
<dbReference type="RefSeq" id="WP_148708514.1">
    <property type="nucleotide sequence ID" value="NZ_CBCSFG010000002.1"/>
</dbReference>
<organism evidence="1 2">
    <name type="scientific">Pseudomonas wadenswilerensis</name>
    <dbReference type="NCBI Taxonomy" id="1785161"/>
    <lineage>
        <taxon>Bacteria</taxon>
        <taxon>Pseudomonadati</taxon>
        <taxon>Pseudomonadota</taxon>
        <taxon>Gammaproteobacteria</taxon>
        <taxon>Pseudomonadales</taxon>
        <taxon>Pseudomonadaceae</taxon>
        <taxon>Pseudomonas</taxon>
    </lineage>
</organism>
<evidence type="ECO:0000313" key="2">
    <source>
        <dbReference type="Proteomes" id="UP000255177"/>
    </source>
</evidence>
<proteinExistence type="predicted"/>
<dbReference type="EMBL" id="UIDD01000001">
    <property type="protein sequence ID" value="SUQ60806.1"/>
    <property type="molecule type" value="Genomic_DNA"/>
</dbReference>
<protein>
    <submittedName>
        <fullName evidence="1">Uncharacterized protein</fullName>
    </submittedName>
</protein>
<gene>
    <name evidence="1" type="ORF">CCOS864_00210</name>
</gene>
<name>A0A380SU81_9PSED</name>
<sequence>MKRRHYFALAMVGALVLWVGHNIQVLIDRPGEVRVVSESGRYLMENVPVGGWLVPFDDLAYLRFIDRSNQKQVYRTPLFSQISLDMRDYEDDGSVGIVWISLFKADGHIEIAMPNWEPHWLNYFISNTPYDVADEQADCRKPENALRFIWDVLSYWLGFSDYWCTPTQQLIDRGKP</sequence>
<evidence type="ECO:0000313" key="1">
    <source>
        <dbReference type="EMBL" id="SUQ60806.1"/>
    </source>
</evidence>
<accession>A0A380SU81</accession>